<dbReference type="EMBL" id="JANIBC010000045">
    <property type="protein sequence ID" value="MCQ8186663.1"/>
    <property type="molecule type" value="Genomic_DNA"/>
</dbReference>
<keyword evidence="1" id="KW-0732">Signal</keyword>
<reference evidence="3" key="1">
    <citation type="submission" date="2022-07" db="EMBL/GenBank/DDBJ databases">
        <title>Parvularcula maris sp. nov., an algicidal bacterium isolated from seawater.</title>
        <authorList>
            <person name="Li F."/>
        </authorList>
    </citation>
    <scope>NUCLEOTIDE SEQUENCE</scope>
    <source>
        <strain evidence="3">BGMRC 0090</strain>
    </source>
</reference>
<dbReference type="RefSeq" id="WP_256620603.1">
    <property type="nucleotide sequence ID" value="NZ_JANIBC010000045.1"/>
</dbReference>
<dbReference type="Proteomes" id="UP001142610">
    <property type="component" value="Unassembled WGS sequence"/>
</dbReference>
<gene>
    <name evidence="3" type="ORF">NOG11_14885</name>
</gene>
<organism evidence="3 4">
    <name type="scientific">Parvularcula maris</name>
    <dbReference type="NCBI Taxonomy" id="2965077"/>
    <lineage>
        <taxon>Bacteria</taxon>
        <taxon>Pseudomonadati</taxon>
        <taxon>Pseudomonadota</taxon>
        <taxon>Alphaproteobacteria</taxon>
        <taxon>Parvularculales</taxon>
        <taxon>Parvularculaceae</taxon>
        <taxon>Parvularcula</taxon>
    </lineage>
</organism>
<sequence>MAAVFDRAGNTYAGAEVVASFVTKDTIDLIRPRVSLTDPRDEQRGLATDIFARVAFDEPVDPVSVSSSTVTLYDYSRGRNITTDISLSDDRLLLNLQPIDVLLPLGR</sequence>
<evidence type="ECO:0000313" key="4">
    <source>
        <dbReference type="Proteomes" id="UP001142610"/>
    </source>
</evidence>
<keyword evidence="4" id="KW-1185">Reference proteome</keyword>
<dbReference type="Pfam" id="PF13205">
    <property type="entry name" value="Big_5"/>
    <property type="match status" value="1"/>
</dbReference>
<dbReference type="InterPro" id="IPR032812">
    <property type="entry name" value="SbsA_Ig"/>
</dbReference>
<comment type="caution">
    <text evidence="3">The sequence shown here is derived from an EMBL/GenBank/DDBJ whole genome shotgun (WGS) entry which is preliminary data.</text>
</comment>
<protein>
    <submittedName>
        <fullName evidence="3">Ig-like domain-containing protein</fullName>
    </submittedName>
</protein>
<feature type="domain" description="SbsA Ig-like" evidence="2">
    <location>
        <begin position="30"/>
        <end position="96"/>
    </location>
</feature>
<feature type="non-terminal residue" evidence="3">
    <location>
        <position position="107"/>
    </location>
</feature>
<dbReference type="AlphaFoldDB" id="A0A9X2RLC0"/>
<proteinExistence type="predicted"/>
<accession>A0A9X2RLC0</accession>
<evidence type="ECO:0000313" key="3">
    <source>
        <dbReference type="EMBL" id="MCQ8186663.1"/>
    </source>
</evidence>
<name>A0A9X2RLC0_9PROT</name>
<evidence type="ECO:0000256" key="1">
    <source>
        <dbReference type="ARBA" id="ARBA00022729"/>
    </source>
</evidence>
<evidence type="ECO:0000259" key="2">
    <source>
        <dbReference type="Pfam" id="PF13205"/>
    </source>
</evidence>